<keyword evidence="10" id="KW-0449">Lipoprotein</keyword>
<evidence type="ECO:0000256" key="4">
    <source>
        <dbReference type="ARBA" id="ARBA00022692"/>
    </source>
</evidence>
<dbReference type="Proteomes" id="UP000236742">
    <property type="component" value="Unassembled WGS sequence"/>
</dbReference>
<keyword evidence="3" id="KW-1003">Cell membrane</keyword>
<feature type="transmembrane region" description="Helical" evidence="7">
    <location>
        <begin position="318"/>
        <end position="347"/>
    </location>
</feature>
<dbReference type="RefSeq" id="WP_104009267.1">
    <property type="nucleotide sequence ID" value="NZ_FNVD01000026.1"/>
</dbReference>
<evidence type="ECO:0000256" key="3">
    <source>
        <dbReference type="ARBA" id="ARBA00022475"/>
    </source>
</evidence>
<name>A0A1H5Z0Q4_9RHOB</name>
<comment type="similarity">
    <text evidence="2">Belongs to the ABC-4 integral membrane protein family. LolC/E subfamily.</text>
</comment>
<evidence type="ECO:0000313" key="10">
    <source>
        <dbReference type="EMBL" id="SEG29838.1"/>
    </source>
</evidence>
<feature type="transmembrane region" description="Helical" evidence="7">
    <location>
        <begin position="21"/>
        <end position="44"/>
    </location>
</feature>
<evidence type="ECO:0000313" key="11">
    <source>
        <dbReference type="Proteomes" id="UP000236742"/>
    </source>
</evidence>
<keyword evidence="11" id="KW-1185">Reference proteome</keyword>
<dbReference type="GO" id="GO:0098797">
    <property type="term" value="C:plasma membrane protein complex"/>
    <property type="evidence" value="ECO:0007669"/>
    <property type="project" value="TreeGrafter"/>
</dbReference>
<gene>
    <name evidence="10" type="ORF">SAMN05421751_12618</name>
</gene>
<dbReference type="PANTHER" id="PTHR30489">
    <property type="entry name" value="LIPOPROTEIN-RELEASING SYSTEM TRANSMEMBRANE PROTEIN LOLE"/>
    <property type="match status" value="1"/>
</dbReference>
<dbReference type="AlphaFoldDB" id="A0A1H5Z0Q4"/>
<dbReference type="OrthoDB" id="9770036at2"/>
<dbReference type="Pfam" id="PF12704">
    <property type="entry name" value="MacB_PCD"/>
    <property type="match status" value="1"/>
</dbReference>
<feature type="domain" description="MacB-like periplasmic core" evidence="9">
    <location>
        <begin position="19"/>
        <end position="249"/>
    </location>
</feature>
<evidence type="ECO:0000259" key="9">
    <source>
        <dbReference type="Pfam" id="PF12704"/>
    </source>
</evidence>
<feature type="transmembrane region" description="Helical" evidence="7">
    <location>
        <begin position="367"/>
        <end position="386"/>
    </location>
</feature>
<proteinExistence type="inferred from homology"/>
<dbReference type="GO" id="GO:0044874">
    <property type="term" value="P:lipoprotein localization to outer membrane"/>
    <property type="evidence" value="ECO:0007669"/>
    <property type="project" value="TreeGrafter"/>
</dbReference>
<accession>A0A1H5Z0Q4</accession>
<evidence type="ECO:0000259" key="8">
    <source>
        <dbReference type="Pfam" id="PF02687"/>
    </source>
</evidence>
<protein>
    <submittedName>
        <fullName evidence="10">Lipoprotein-releasing system permease protein</fullName>
    </submittedName>
</protein>
<keyword evidence="4 7" id="KW-0812">Transmembrane</keyword>
<feature type="transmembrane region" description="Helical" evidence="7">
    <location>
        <begin position="277"/>
        <end position="297"/>
    </location>
</feature>
<dbReference type="PANTHER" id="PTHR30489:SF0">
    <property type="entry name" value="LIPOPROTEIN-RELEASING SYSTEM TRANSMEMBRANE PROTEIN LOLE"/>
    <property type="match status" value="1"/>
</dbReference>
<evidence type="ECO:0000256" key="7">
    <source>
        <dbReference type="SAM" id="Phobius"/>
    </source>
</evidence>
<evidence type="ECO:0000256" key="6">
    <source>
        <dbReference type="ARBA" id="ARBA00023136"/>
    </source>
</evidence>
<dbReference type="InterPro" id="IPR051447">
    <property type="entry name" value="Lipoprotein-release_system"/>
</dbReference>
<dbReference type="EMBL" id="FNVD01000026">
    <property type="protein sequence ID" value="SEG29838.1"/>
    <property type="molecule type" value="Genomic_DNA"/>
</dbReference>
<comment type="subcellular location">
    <subcellularLocation>
        <location evidence="1">Cell membrane</location>
        <topology evidence="1">Multi-pass membrane protein</topology>
    </subcellularLocation>
</comment>
<dbReference type="InterPro" id="IPR003838">
    <property type="entry name" value="ABC3_permease_C"/>
</dbReference>
<dbReference type="InterPro" id="IPR025857">
    <property type="entry name" value="MacB_PCD"/>
</dbReference>
<evidence type="ECO:0000256" key="2">
    <source>
        <dbReference type="ARBA" id="ARBA00005236"/>
    </source>
</evidence>
<reference evidence="10 11" key="1">
    <citation type="submission" date="2016-10" db="EMBL/GenBank/DDBJ databases">
        <authorList>
            <person name="de Groot N.N."/>
        </authorList>
    </citation>
    <scope>NUCLEOTIDE SEQUENCE [LARGE SCALE GENOMIC DNA]</scope>
    <source>
        <strain evidence="10 11">DSM 23413</strain>
    </source>
</reference>
<keyword evidence="5 7" id="KW-1133">Transmembrane helix</keyword>
<keyword evidence="6 7" id="KW-0472">Membrane</keyword>
<dbReference type="Pfam" id="PF02687">
    <property type="entry name" value="FtsX"/>
    <property type="match status" value="1"/>
</dbReference>
<evidence type="ECO:0000256" key="5">
    <source>
        <dbReference type="ARBA" id="ARBA00022989"/>
    </source>
</evidence>
<sequence length="402" mass="41425">MLYGAKMAWRHLGSAPGQTALLVAGVAAAVFIFIFMSALIGGLAELLVNRTLGNQAHVTVAAPDRPLPLLVPAQGRHILAARQASTSPSLGLAAPRAWEATLAAFPGVRVIAPKLVGSGVLIRGEVTRPVTLTGLEPGRESAIIRFERSMVAGTAALAAGGVLIGETLARDLGLSVGRAVTFRADNGNSVTLTVSGIYRLGLGQLDEAAAFVPISAAQAVLERPGRVSAIELKLDDLYAAPAVAARIAAATGLDVTPWTETSAQLFEALRAQGNTGLILKVFAMITVVIGIASALMLTTFRRRGEIGIMRAFGATRRFILYVFVLEGALIGLAGGLAGALLAVAALSPFPPIEEVQPGQLPVDLGQGSIGLAIWLTTLGATLAALLPARAAARLDPVEAIQQ</sequence>
<evidence type="ECO:0000256" key="1">
    <source>
        <dbReference type="ARBA" id="ARBA00004651"/>
    </source>
</evidence>
<feature type="domain" description="ABC3 transporter permease C-terminal" evidence="8">
    <location>
        <begin position="281"/>
        <end position="396"/>
    </location>
</feature>
<organism evidence="10 11">
    <name type="scientific">Jhaorihella thermophila</name>
    <dbReference type="NCBI Taxonomy" id="488547"/>
    <lineage>
        <taxon>Bacteria</taxon>
        <taxon>Pseudomonadati</taxon>
        <taxon>Pseudomonadota</taxon>
        <taxon>Alphaproteobacteria</taxon>
        <taxon>Rhodobacterales</taxon>
        <taxon>Paracoccaceae</taxon>
        <taxon>Jhaorihella</taxon>
    </lineage>
</organism>